<evidence type="ECO:0000313" key="1">
    <source>
        <dbReference type="EMBL" id="PPS22000.1"/>
    </source>
</evidence>
<dbReference type="RefSeq" id="WP_104618515.1">
    <property type="nucleotide sequence ID" value="NZ_JJMJ01000115.1"/>
</dbReference>
<proteinExistence type="predicted"/>
<gene>
    <name evidence="1" type="ORF">DJ52_07510</name>
</gene>
<dbReference type="EMBL" id="JJMJ01000115">
    <property type="protein sequence ID" value="PPS22000.1"/>
    <property type="molecule type" value="Genomic_DNA"/>
</dbReference>
<dbReference type="Proteomes" id="UP000238924">
    <property type="component" value="Unassembled WGS sequence"/>
</dbReference>
<reference evidence="1 2" key="1">
    <citation type="submission" date="2014-04" db="EMBL/GenBank/DDBJ databases">
        <title>Whole genome sequence of 'Brachyspira hampsonii' D13-03603F2.</title>
        <authorList>
            <person name="Patterson A.H."/>
            <person name="Chaban B."/>
            <person name="Fernando C."/>
            <person name="Harding J.C."/>
            <person name="Hill J.E."/>
        </authorList>
    </citation>
    <scope>NUCLEOTIDE SEQUENCE [LARGE SCALE GENOMIC DNA]</scope>
    <source>
        <strain evidence="1 2">D13-03603F2</strain>
    </source>
</reference>
<keyword evidence="2" id="KW-1185">Reference proteome</keyword>
<organism evidence="1 2">
    <name type="scientific">Brachyspira murdochii</name>
    <dbReference type="NCBI Taxonomy" id="84378"/>
    <lineage>
        <taxon>Bacteria</taxon>
        <taxon>Pseudomonadati</taxon>
        <taxon>Spirochaetota</taxon>
        <taxon>Spirochaetia</taxon>
        <taxon>Brachyspirales</taxon>
        <taxon>Brachyspiraceae</taxon>
        <taxon>Brachyspira</taxon>
    </lineage>
</organism>
<protein>
    <recommendedName>
        <fullName evidence="3">Serpentine_recp domain containing protein</fullName>
    </recommendedName>
</protein>
<name>A0ABX5B3Y6_9SPIR</name>
<evidence type="ECO:0000313" key="2">
    <source>
        <dbReference type="Proteomes" id="UP000238924"/>
    </source>
</evidence>
<comment type="caution">
    <text evidence="1">The sequence shown here is derived from an EMBL/GenBank/DDBJ whole genome shotgun (WGS) entry which is preliminary data.</text>
</comment>
<sequence length="283" mass="31931">MKIKLLLTIIITILLFNIHILYSMKFSPEFGIFMNIGASKIFTKTEVDQNEYSYLVDFRTIKGGIFLDFEAIFQLGVKNNINNNIVTGLTSLLEIGYSPYIISTKYEGESDSIYYIFTDRVILYSLVLGALEKIVFNNFSIGIGAGVLFPISGFAASNHPRNIISVMPSENLSIISPYNSKLDYAYIKKLFKVPVAPYIKITAEYAFKPYKMDNAEMDFVLGAYLSYNFGMQYDVSVLNSNIPKQGDNGLIIPGISSKDMFYKYDYSNLDFGVTFGVSFRALE</sequence>
<evidence type="ECO:0008006" key="3">
    <source>
        <dbReference type="Google" id="ProtNLM"/>
    </source>
</evidence>
<accession>A0ABX5B3Y6</accession>